<dbReference type="RefSeq" id="WP_108742124.1">
    <property type="nucleotide sequence ID" value="NZ_CP020918.1"/>
</dbReference>
<dbReference type="KEGG" id="ffa:FFWV33_17670"/>
<proteinExistence type="inferred from homology"/>
<feature type="domain" description="GH10" evidence="11">
    <location>
        <begin position="33"/>
        <end position="363"/>
    </location>
</feature>
<keyword evidence="5 9" id="KW-0378">Hydrolase</keyword>
<keyword evidence="3" id="KW-0858">Xylan degradation</keyword>
<keyword evidence="13" id="KW-1185">Reference proteome</keyword>
<evidence type="ECO:0000256" key="7">
    <source>
        <dbReference type="ARBA" id="ARBA00023295"/>
    </source>
</evidence>
<keyword evidence="4 10" id="KW-0732">Signal</keyword>
<dbReference type="GO" id="GO:0045493">
    <property type="term" value="P:xylan catabolic process"/>
    <property type="evidence" value="ECO:0007669"/>
    <property type="project" value="UniProtKB-KW"/>
</dbReference>
<comment type="similarity">
    <text evidence="2 9">Belongs to the glycosyl hydrolase 10 (cellulase F) family.</text>
</comment>
<organism evidence="12 13">
    <name type="scientific">Flavobacterium faecale</name>
    <dbReference type="NCBI Taxonomy" id="1355330"/>
    <lineage>
        <taxon>Bacteria</taxon>
        <taxon>Pseudomonadati</taxon>
        <taxon>Bacteroidota</taxon>
        <taxon>Flavobacteriia</taxon>
        <taxon>Flavobacteriales</taxon>
        <taxon>Flavobacteriaceae</taxon>
        <taxon>Flavobacterium</taxon>
    </lineage>
</organism>
<evidence type="ECO:0000259" key="11">
    <source>
        <dbReference type="PROSITE" id="PS51760"/>
    </source>
</evidence>
<gene>
    <name evidence="12" type="ORF">FFWV33_17670</name>
</gene>
<reference evidence="12 13" key="1">
    <citation type="submission" date="2017-04" db="EMBL/GenBank/DDBJ databases">
        <title>Compelte genome sequence of WV33.</title>
        <authorList>
            <person name="Lee P.C."/>
        </authorList>
    </citation>
    <scope>NUCLEOTIDE SEQUENCE [LARGE SCALE GENOMIC DNA]</scope>
    <source>
        <strain evidence="12 13">WV33</strain>
    </source>
</reference>
<evidence type="ECO:0000313" key="12">
    <source>
        <dbReference type="EMBL" id="AWG23224.1"/>
    </source>
</evidence>
<dbReference type="PANTHER" id="PTHR31490">
    <property type="entry name" value="GLYCOSYL HYDROLASE"/>
    <property type="match status" value="1"/>
</dbReference>
<dbReference type="SUPFAM" id="SSF51445">
    <property type="entry name" value="(Trans)glycosidases"/>
    <property type="match status" value="1"/>
</dbReference>
<evidence type="ECO:0000256" key="5">
    <source>
        <dbReference type="ARBA" id="ARBA00022801"/>
    </source>
</evidence>
<feature type="signal peptide" evidence="10">
    <location>
        <begin position="1"/>
        <end position="22"/>
    </location>
</feature>
<dbReference type="Proteomes" id="UP000244527">
    <property type="component" value="Chromosome"/>
</dbReference>
<dbReference type="PROSITE" id="PS51257">
    <property type="entry name" value="PROKAR_LIPOPROTEIN"/>
    <property type="match status" value="1"/>
</dbReference>
<dbReference type="EC" id="3.2.1.8" evidence="9"/>
<evidence type="ECO:0000313" key="13">
    <source>
        <dbReference type="Proteomes" id="UP000244527"/>
    </source>
</evidence>
<keyword evidence="6 9" id="KW-0119">Carbohydrate metabolism</keyword>
<evidence type="ECO:0000256" key="4">
    <source>
        <dbReference type="ARBA" id="ARBA00022729"/>
    </source>
</evidence>
<name>A0A2S1LHI5_9FLAO</name>
<dbReference type="PRINTS" id="PR00134">
    <property type="entry name" value="GLHYDRLASE10"/>
</dbReference>
<evidence type="ECO:0000256" key="8">
    <source>
        <dbReference type="ARBA" id="ARBA00023326"/>
    </source>
</evidence>
<dbReference type="PROSITE" id="PS51760">
    <property type="entry name" value="GH10_2"/>
    <property type="match status" value="1"/>
</dbReference>
<comment type="catalytic activity">
    <reaction evidence="1 9">
        <text>Endohydrolysis of (1-&gt;4)-beta-D-xylosidic linkages in xylans.</text>
        <dbReference type="EC" id="3.2.1.8"/>
    </reaction>
</comment>
<feature type="chain" id="PRO_5015614517" description="Beta-xylanase" evidence="10">
    <location>
        <begin position="23"/>
        <end position="371"/>
    </location>
</feature>
<evidence type="ECO:0000256" key="10">
    <source>
        <dbReference type="SAM" id="SignalP"/>
    </source>
</evidence>
<dbReference type="AlphaFoldDB" id="A0A2S1LHI5"/>
<dbReference type="Pfam" id="PF00331">
    <property type="entry name" value="Glyco_hydro_10"/>
    <property type="match status" value="1"/>
</dbReference>
<protein>
    <recommendedName>
        <fullName evidence="9">Beta-xylanase</fullName>
        <ecNumber evidence="9">3.2.1.8</ecNumber>
    </recommendedName>
</protein>
<evidence type="ECO:0000256" key="1">
    <source>
        <dbReference type="ARBA" id="ARBA00000681"/>
    </source>
</evidence>
<keyword evidence="8 9" id="KW-0624">Polysaccharide degradation</keyword>
<dbReference type="InterPro" id="IPR017853">
    <property type="entry name" value="GH"/>
</dbReference>
<dbReference type="EMBL" id="CP020918">
    <property type="protein sequence ID" value="AWG23224.1"/>
    <property type="molecule type" value="Genomic_DNA"/>
</dbReference>
<dbReference type="InterPro" id="IPR044846">
    <property type="entry name" value="GH10"/>
</dbReference>
<evidence type="ECO:0000256" key="6">
    <source>
        <dbReference type="ARBA" id="ARBA00023277"/>
    </source>
</evidence>
<dbReference type="GO" id="GO:0031176">
    <property type="term" value="F:endo-1,4-beta-xylanase activity"/>
    <property type="evidence" value="ECO:0007669"/>
    <property type="project" value="UniProtKB-EC"/>
</dbReference>
<dbReference type="SMART" id="SM00633">
    <property type="entry name" value="Glyco_10"/>
    <property type="match status" value="1"/>
</dbReference>
<keyword evidence="7 9" id="KW-0326">Glycosidase</keyword>
<dbReference type="InterPro" id="IPR001000">
    <property type="entry name" value="GH10_dom"/>
</dbReference>
<dbReference type="PANTHER" id="PTHR31490:SF88">
    <property type="entry name" value="BETA-XYLANASE"/>
    <property type="match status" value="1"/>
</dbReference>
<dbReference type="OrthoDB" id="9809277at2"/>
<evidence type="ECO:0000256" key="2">
    <source>
        <dbReference type="ARBA" id="ARBA00007495"/>
    </source>
</evidence>
<dbReference type="Gene3D" id="3.20.20.80">
    <property type="entry name" value="Glycosidases"/>
    <property type="match status" value="1"/>
</dbReference>
<sequence length="371" mass="42743">MIHKKQRYPQIATILFVSTVFAFTSCKSVSQKTSSEAGLKNASEFPIGTAINVNKLINDQALMALQISNFNSITATSDMKMQSILPAENQFNWKKADTLLYYATKHNQRLFGHNLIWHSSTPKWVEEKGAKDNIWLGKFMKEYIQKYVGRYKGKVAGWDVVNEAFESAGGEYRKTFWYNNLGKEYIANAFRYAHEADPDAVLFYNDFNIERDTTKLNAVLKMVEDFKKEGVPIHGIGFQMHIRMDTPDEAIAYSLKKAAATGLQIHLSEVDIIFNSHNDERLGGIEKYTSVTDEMKQAQAEKYKNLVLMYRSIVPKNQQFGITVWDFTDRDSWIKGFFNMKDWPTIYDENLKPKPAYFGFLEGLKMKIENK</sequence>
<accession>A0A2S1LHI5</accession>
<evidence type="ECO:0000256" key="3">
    <source>
        <dbReference type="ARBA" id="ARBA00022651"/>
    </source>
</evidence>
<evidence type="ECO:0000256" key="9">
    <source>
        <dbReference type="RuleBase" id="RU361174"/>
    </source>
</evidence>